<dbReference type="SUPFAM" id="SSF56574">
    <property type="entry name" value="Serpins"/>
    <property type="match status" value="1"/>
</dbReference>
<gene>
    <name evidence="2" type="ORF">S06H3_60681</name>
</gene>
<organism evidence="2">
    <name type="scientific">marine sediment metagenome</name>
    <dbReference type="NCBI Taxonomy" id="412755"/>
    <lineage>
        <taxon>unclassified sequences</taxon>
        <taxon>metagenomes</taxon>
        <taxon>ecological metagenomes</taxon>
    </lineage>
</organism>
<evidence type="ECO:0000313" key="2">
    <source>
        <dbReference type="EMBL" id="GAI47115.1"/>
    </source>
</evidence>
<dbReference type="InterPro" id="IPR023795">
    <property type="entry name" value="Serpin_CS"/>
</dbReference>
<sequence>AAMGMPDAFLWEVADFSGMTGNRDLFIGDVVHKAFVSVDEAGTEAAAATAVVMPTAMPPQERVEVTIDRPFVFLVHDIETGAILFVGRMVAPSA</sequence>
<dbReference type="EMBL" id="BARV01039628">
    <property type="protein sequence ID" value="GAI47115.1"/>
    <property type="molecule type" value="Genomic_DNA"/>
</dbReference>
<dbReference type="Gene3D" id="3.30.497.10">
    <property type="entry name" value="Antithrombin, subunit I, domain 2"/>
    <property type="match status" value="1"/>
</dbReference>
<dbReference type="GO" id="GO:0004867">
    <property type="term" value="F:serine-type endopeptidase inhibitor activity"/>
    <property type="evidence" value="ECO:0007669"/>
    <property type="project" value="InterPro"/>
</dbReference>
<protein>
    <recommendedName>
        <fullName evidence="1">Serpin domain-containing protein</fullName>
    </recommendedName>
</protein>
<dbReference type="InterPro" id="IPR000215">
    <property type="entry name" value="Serpin_fam"/>
</dbReference>
<name>X1Q7U2_9ZZZZ</name>
<feature type="domain" description="Serpin" evidence="1">
    <location>
        <begin position="2"/>
        <end position="92"/>
    </location>
</feature>
<dbReference type="InterPro" id="IPR042178">
    <property type="entry name" value="Serpin_sf_1"/>
</dbReference>
<proteinExistence type="predicted"/>
<dbReference type="GO" id="GO:0005615">
    <property type="term" value="C:extracellular space"/>
    <property type="evidence" value="ECO:0007669"/>
    <property type="project" value="InterPro"/>
</dbReference>
<dbReference type="InterPro" id="IPR036186">
    <property type="entry name" value="Serpin_sf"/>
</dbReference>
<feature type="non-terminal residue" evidence="2">
    <location>
        <position position="1"/>
    </location>
</feature>
<dbReference type="PROSITE" id="PS00284">
    <property type="entry name" value="SERPIN"/>
    <property type="match status" value="1"/>
</dbReference>
<evidence type="ECO:0000259" key="1">
    <source>
        <dbReference type="Pfam" id="PF00079"/>
    </source>
</evidence>
<dbReference type="InterPro" id="IPR023796">
    <property type="entry name" value="Serpin_dom"/>
</dbReference>
<reference evidence="2" key="1">
    <citation type="journal article" date="2014" name="Front. Microbiol.">
        <title>High frequency of phylogenetically diverse reductive dehalogenase-homologous genes in deep subseafloor sedimentary metagenomes.</title>
        <authorList>
            <person name="Kawai M."/>
            <person name="Futagami T."/>
            <person name="Toyoda A."/>
            <person name="Takaki Y."/>
            <person name="Nishi S."/>
            <person name="Hori S."/>
            <person name="Arai W."/>
            <person name="Tsubouchi T."/>
            <person name="Morono Y."/>
            <person name="Uchiyama I."/>
            <person name="Ito T."/>
            <person name="Fujiyama A."/>
            <person name="Inagaki F."/>
            <person name="Takami H."/>
        </authorList>
    </citation>
    <scope>NUCLEOTIDE SEQUENCE</scope>
    <source>
        <strain evidence="2">Expedition CK06-06</strain>
    </source>
</reference>
<accession>X1Q7U2</accession>
<comment type="caution">
    <text evidence="2">The sequence shown here is derived from an EMBL/GenBank/DDBJ whole genome shotgun (WGS) entry which is preliminary data.</text>
</comment>
<dbReference type="AlphaFoldDB" id="X1Q7U2"/>
<dbReference type="PANTHER" id="PTHR11461:SF211">
    <property type="entry name" value="GH10112P-RELATED"/>
    <property type="match status" value="1"/>
</dbReference>
<dbReference type="Pfam" id="PF00079">
    <property type="entry name" value="Serpin"/>
    <property type="match status" value="1"/>
</dbReference>
<dbReference type="PANTHER" id="PTHR11461">
    <property type="entry name" value="SERINE PROTEASE INHIBITOR, SERPIN"/>
    <property type="match status" value="1"/>
</dbReference>
<dbReference type="Gene3D" id="2.10.310.10">
    <property type="entry name" value="Serpins superfamily"/>
    <property type="match status" value="1"/>
</dbReference>